<dbReference type="InterPro" id="IPR027417">
    <property type="entry name" value="P-loop_NTPase"/>
</dbReference>
<keyword evidence="1" id="KW-0547">Nucleotide-binding</keyword>
<sequence length="115" mass="12933">MLKEGWDVKNVTTIVGLRAYSAKSNILPEQTLGRGLRKMYPGNEVEEYVSVVGTDAFMDFVESIQSEGVELERKAMGEGTKPKTPIIVEVDNENTTKDIEHFDIKIPVLTARVYR</sequence>
<keyword evidence="1" id="KW-0378">Hydrolase</keyword>
<protein>
    <submittedName>
        <fullName evidence="1">Type III restriction-modification enzyme helicase subunit</fullName>
    </submittedName>
</protein>
<proteinExistence type="predicted"/>
<dbReference type="Gene3D" id="3.40.50.300">
    <property type="entry name" value="P-loop containing nucleotide triphosphate hydrolases"/>
    <property type="match status" value="1"/>
</dbReference>
<evidence type="ECO:0000313" key="1">
    <source>
        <dbReference type="EMBL" id="VAX10231.1"/>
    </source>
</evidence>
<gene>
    <name evidence="1" type="ORF">MNBD_GAMMA25-24</name>
</gene>
<accession>A0A3B1B7L0</accession>
<dbReference type="GO" id="GO:0004386">
    <property type="term" value="F:helicase activity"/>
    <property type="evidence" value="ECO:0007669"/>
    <property type="project" value="UniProtKB-KW"/>
</dbReference>
<name>A0A3B1B7L0_9ZZZZ</name>
<dbReference type="EMBL" id="UOFY01000047">
    <property type="protein sequence ID" value="VAX10231.1"/>
    <property type="molecule type" value="Genomic_DNA"/>
</dbReference>
<organism evidence="1">
    <name type="scientific">hydrothermal vent metagenome</name>
    <dbReference type="NCBI Taxonomy" id="652676"/>
    <lineage>
        <taxon>unclassified sequences</taxon>
        <taxon>metagenomes</taxon>
        <taxon>ecological metagenomes</taxon>
    </lineage>
</organism>
<reference evidence="1" key="1">
    <citation type="submission" date="2018-06" db="EMBL/GenBank/DDBJ databases">
        <authorList>
            <person name="Zhirakovskaya E."/>
        </authorList>
    </citation>
    <scope>NUCLEOTIDE SEQUENCE</scope>
</reference>
<keyword evidence="1" id="KW-0347">Helicase</keyword>
<dbReference type="AlphaFoldDB" id="A0A3B1B7L0"/>
<keyword evidence="1" id="KW-0067">ATP-binding</keyword>